<protein>
    <submittedName>
        <fullName evidence="5">Transcriptional regulator, LacI family</fullName>
    </submittedName>
</protein>
<proteinExistence type="predicted"/>
<dbReference type="Proteomes" id="UP000198778">
    <property type="component" value="Unassembled WGS sequence"/>
</dbReference>
<dbReference type="PANTHER" id="PTHR30146">
    <property type="entry name" value="LACI-RELATED TRANSCRIPTIONAL REPRESSOR"/>
    <property type="match status" value="1"/>
</dbReference>
<evidence type="ECO:0000256" key="2">
    <source>
        <dbReference type="ARBA" id="ARBA00023125"/>
    </source>
</evidence>
<evidence type="ECO:0000256" key="3">
    <source>
        <dbReference type="ARBA" id="ARBA00023163"/>
    </source>
</evidence>
<dbReference type="InterPro" id="IPR010982">
    <property type="entry name" value="Lambda_DNA-bd_dom_sf"/>
</dbReference>
<dbReference type="PANTHER" id="PTHR30146:SF154">
    <property type="entry name" value="TRANSCRIPTION REGULATOR, MEMBER OF GALR FAMILY"/>
    <property type="match status" value="1"/>
</dbReference>
<dbReference type="SUPFAM" id="SSF47413">
    <property type="entry name" value="lambda repressor-like DNA-binding domains"/>
    <property type="match status" value="1"/>
</dbReference>
<keyword evidence="6" id="KW-1185">Reference proteome</keyword>
<keyword evidence="2" id="KW-0238">DNA-binding</keyword>
<evidence type="ECO:0000313" key="5">
    <source>
        <dbReference type="EMBL" id="SDO03122.1"/>
    </source>
</evidence>
<dbReference type="RefSeq" id="WP_090842929.1">
    <property type="nucleotide sequence ID" value="NZ_FNIL01000006.1"/>
</dbReference>
<dbReference type="STRING" id="745820.SAMN04488053_10614"/>
<feature type="domain" description="HTH lacI-type" evidence="4">
    <location>
        <begin position="5"/>
        <end position="60"/>
    </location>
</feature>
<dbReference type="EMBL" id="FNIL01000006">
    <property type="protein sequence ID" value="SDO03122.1"/>
    <property type="molecule type" value="Genomic_DNA"/>
</dbReference>
<dbReference type="InterPro" id="IPR028082">
    <property type="entry name" value="Peripla_BP_I"/>
</dbReference>
<dbReference type="OrthoDB" id="1639518at2"/>
<keyword evidence="1" id="KW-0805">Transcription regulation</keyword>
<dbReference type="PROSITE" id="PS00356">
    <property type="entry name" value="HTH_LACI_1"/>
    <property type="match status" value="1"/>
</dbReference>
<evidence type="ECO:0000256" key="1">
    <source>
        <dbReference type="ARBA" id="ARBA00023015"/>
    </source>
</evidence>
<dbReference type="InterPro" id="IPR000843">
    <property type="entry name" value="HTH_LacI"/>
</dbReference>
<dbReference type="Pfam" id="PF00356">
    <property type="entry name" value="LacI"/>
    <property type="match status" value="1"/>
</dbReference>
<evidence type="ECO:0000259" key="4">
    <source>
        <dbReference type="PROSITE" id="PS50932"/>
    </source>
</evidence>
<dbReference type="Gene3D" id="1.10.260.40">
    <property type="entry name" value="lambda repressor-like DNA-binding domains"/>
    <property type="match status" value="1"/>
</dbReference>
<name>A0A1H0G8B6_9BACI</name>
<dbReference type="SUPFAM" id="SSF53822">
    <property type="entry name" value="Periplasmic binding protein-like I"/>
    <property type="match status" value="1"/>
</dbReference>
<accession>A0A1H0G8B6</accession>
<keyword evidence="3" id="KW-0804">Transcription</keyword>
<dbReference type="PROSITE" id="PS50932">
    <property type="entry name" value="HTH_LACI_2"/>
    <property type="match status" value="1"/>
</dbReference>
<organism evidence="5 6">
    <name type="scientific">Alkalicoccus daliensis</name>
    <dbReference type="NCBI Taxonomy" id="745820"/>
    <lineage>
        <taxon>Bacteria</taxon>
        <taxon>Bacillati</taxon>
        <taxon>Bacillota</taxon>
        <taxon>Bacilli</taxon>
        <taxon>Bacillales</taxon>
        <taxon>Bacillaceae</taxon>
        <taxon>Alkalicoccus</taxon>
    </lineage>
</organism>
<dbReference type="SMART" id="SM00354">
    <property type="entry name" value="HTH_LACI"/>
    <property type="match status" value="1"/>
</dbReference>
<dbReference type="InterPro" id="IPR001761">
    <property type="entry name" value="Peripla_BP/Lac1_sug-bd_dom"/>
</dbReference>
<dbReference type="Gene3D" id="3.40.50.2300">
    <property type="match status" value="2"/>
</dbReference>
<dbReference type="GO" id="GO:0003700">
    <property type="term" value="F:DNA-binding transcription factor activity"/>
    <property type="evidence" value="ECO:0007669"/>
    <property type="project" value="TreeGrafter"/>
</dbReference>
<dbReference type="AlphaFoldDB" id="A0A1H0G8B6"/>
<reference evidence="6" key="1">
    <citation type="submission" date="2016-10" db="EMBL/GenBank/DDBJ databases">
        <authorList>
            <person name="Varghese N."/>
            <person name="Submissions S."/>
        </authorList>
    </citation>
    <scope>NUCLEOTIDE SEQUENCE [LARGE SCALE GENOMIC DNA]</scope>
    <source>
        <strain evidence="6">CGMCC 1.10369</strain>
    </source>
</reference>
<dbReference type="CDD" id="cd19977">
    <property type="entry name" value="PBP1_EndR-like"/>
    <property type="match status" value="1"/>
</dbReference>
<dbReference type="GO" id="GO:0000976">
    <property type="term" value="F:transcription cis-regulatory region binding"/>
    <property type="evidence" value="ECO:0007669"/>
    <property type="project" value="TreeGrafter"/>
</dbReference>
<gene>
    <name evidence="5" type="ORF">SAMN04488053_10614</name>
</gene>
<evidence type="ECO:0000313" key="6">
    <source>
        <dbReference type="Proteomes" id="UP000198778"/>
    </source>
</evidence>
<sequence>MRRKVTLQDVADHAAVSKSTVSQYLNGRFTYMGEETKHRIEKAVKELKYQPNVIARSLKQKKTTTIGVIMANILHRFSTQTSRAIEDFFHSQGYHVILCNADDDPQKEQQYIEMLKAKQVDGFIIFPTASNEEMYKSLLDENYPLVFLDRKVKALPVPTICLDNQDAMERSIQHLKEEGSERIAYVSSDLTISPRSERYEGLLAALKRLKMPVNNQWIYTDSLEDVEMFLEKVFDGEEIPEAIMASNDRSLMRILSFLKKKYNGIPPTLSLMTIDEVEFAELYSPRITTMEQPAFAMGKKAAEVLLEQINGNKAEDMKLLYEFEGNLNIRESSKIRGGIYHD</sequence>
<dbReference type="CDD" id="cd01392">
    <property type="entry name" value="HTH_LacI"/>
    <property type="match status" value="1"/>
</dbReference>
<dbReference type="Pfam" id="PF00532">
    <property type="entry name" value="Peripla_BP_1"/>
    <property type="match status" value="1"/>
</dbReference>